<evidence type="ECO:0000313" key="4">
    <source>
        <dbReference type="EMBL" id="GAH20113.1"/>
    </source>
</evidence>
<evidence type="ECO:0000256" key="2">
    <source>
        <dbReference type="ARBA" id="ARBA00023002"/>
    </source>
</evidence>
<dbReference type="GO" id="GO:0003954">
    <property type="term" value="F:NADH dehydrogenase activity"/>
    <property type="evidence" value="ECO:0007669"/>
    <property type="project" value="TreeGrafter"/>
</dbReference>
<dbReference type="InterPro" id="IPR006655">
    <property type="entry name" value="Mopterin_OxRdtase_prok_CS"/>
</dbReference>
<proteinExistence type="predicted"/>
<evidence type="ECO:0000259" key="3">
    <source>
        <dbReference type="Pfam" id="PF00384"/>
    </source>
</evidence>
<dbReference type="Gene3D" id="3.40.228.10">
    <property type="entry name" value="Dimethylsulfoxide Reductase, domain 2"/>
    <property type="match status" value="1"/>
</dbReference>
<dbReference type="AlphaFoldDB" id="X1FH51"/>
<keyword evidence="2" id="KW-0560">Oxidoreductase</keyword>
<name>X1FH51_9ZZZZ</name>
<dbReference type="InterPro" id="IPR006656">
    <property type="entry name" value="Mopterin_OxRdtase"/>
</dbReference>
<feature type="non-terminal residue" evidence="4">
    <location>
        <position position="379"/>
    </location>
</feature>
<dbReference type="Gene3D" id="3.40.50.740">
    <property type="match status" value="1"/>
</dbReference>
<dbReference type="GO" id="GO:0016020">
    <property type="term" value="C:membrane"/>
    <property type="evidence" value="ECO:0007669"/>
    <property type="project" value="TreeGrafter"/>
</dbReference>
<dbReference type="InterPro" id="IPR050123">
    <property type="entry name" value="Prok_molybdopt-oxidoreductase"/>
</dbReference>
<dbReference type="PROSITE" id="PS00490">
    <property type="entry name" value="MOLYBDOPTERIN_PROK_2"/>
    <property type="match status" value="1"/>
</dbReference>
<sequence length="379" mass="41936">MWPTPREIDLVRFADLWLQHKPGTDVALLMGMMRVIVDEGLVDSAFVEERCENFDAFRESLKNFDLDFAERITGVPKDKIAEAARIYATNKPSSLLYAMGITQHSHGTDNVIATANLAMLTGNMGKPSTGVNPLRGHNNVQGACDLGALPNVYTGYQAVANSAIREKFEVAWGCSLSPSPGLTITEIIPAAYEGRIKVLYLIGENPALSEPDAKHAREALKKLEFFVVQDIFLTETARLADVVLPGATFAEKDGTFTNTERRVQRVRKAIEPIGNSKPDWWITCQIAQRMGSKGFDFAHPSQIMEEIANLTPSYGGISYSRLDNGGLQWPCPTQDHPGTPILHTKQFTRGKGRFIPLDYKPPMELPDDEYPLILTTGRS</sequence>
<dbReference type="GO" id="GO:0022904">
    <property type="term" value="P:respiratory electron transport chain"/>
    <property type="evidence" value="ECO:0007669"/>
    <property type="project" value="TreeGrafter"/>
</dbReference>
<feature type="domain" description="Molybdopterin oxidoreductase" evidence="3">
    <location>
        <begin position="11"/>
        <end position="288"/>
    </location>
</feature>
<keyword evidence="1" id="KW-0479">Metal-binding</keyword>
<protein>
    <recommendedName>
        <fullName evidence="3">Molybdopterin oxidoreductase domain-containing protein</fullName>
    </recommendedName>
</protein>
<dbReference type="PANTHER" id="PTHR43105">
    <property type="entry name" value="RESPIRATORY NITRATE REDUCTASE"/>
    <property type="match status" value="1"/>
</dbReference>
<evidence type="ECO:0000256" key="1">
    <source>
        <dbReference type="ARBA" id="ARBA00022723"/>
    </source>
</evidence>
<dbReference type="SUPFAM" id="SSF53706">
    <property type="entry name" value="Formate dehydrogenase/DMSO reductase, domains 1-3"/>
    <property type="match status" value="1"/>
</dbReference>
<dbReference type="EMBL" id="BARU01001716">
    <property type="protein sequence ID" value="GAH20113.1"/>
    <property type="molecule type" value="Genomic_DNA"/>
</dbReference>
<accession>X1FH51</accession>
<dbReference type="Pfam" id="PF00384">
    <property type="entry name" value="Molybdopterin"/>
    <property type="match status" value="1"/>
</dbReference>
<comment type="caution">
    <text evidence="4">The sequence shown here is derived from an EMBL/GenBank/DDBJ whole genome shotgun (WGS) entry which is preliminary data.</text>
</comment>
<organism evidence="4">
    <name type="scientific">marine sediment metagenome</name>
    <dbReference type="NCBI Taxonomy" id="412755"/>
    <lineage>
        <taxon>unclassified sequences</taxon>
        <taxon>metagenomes</taxon>
        <taxon>ecological metagenomes</taxon>
    </lineage>
</organism>
<reference evidence="4" key="1">
    <citation type="journal article" date="2014" name="Front. Microbiol.">
        <title>High frequency of phylogenetically diverse reductive dehalogenase-homologous genes in deep subseafloor sedimentary metagenomes.</title>
        <authorList>
            <person name="Kawai M."/>
            <person name="Futagami T."/>
            <person name="Toyoda A."/>
            <person name="Takaki Y."/>
            <person name="Nishi S."/>
            <person name="Hori S."/>
            <person name="Arai W."/>
            <person name="Tsubouchi T."/>
            <person name="Morono Y."/>
            <person name="Uchiyama I."/>
            <person name="Ito T."/>
            <person name="Fujiyama A."/>
            <person name="Inagaki F."/>
            <person name="Takami H."/>
        </authorList>
    </citation>
    <scope>NUCLEOTIDE SEQUENCE</scope>
    <source>
        <strain evidence="4">Expedition CK06-06</strain>
    </source>
</reference>
<gene>
    <name evidence="4" type="ORF">S03H2_04352</name>
</gene>
<dbReference type="PANTHER" id="PTHR43105:SF14">
    <property type="entry name" value="FORMATE DEHYDROGENASE H"/>
    <property type="match status" value="1"/>
</dbReference>
<dbReference type="GO" id="GO:0046872">
    <property type="term" value="F:metal ion binding"/>
    <property type="evidence" value="ECO:0007669"/>
    <property type="project" value="UniProtKB-KW"/>
</dbReference>